<reference evidence="1" key="2">
    <citation type="journal article" date="2015" name="Data Brief">
        <title>Shoot transcriptome of the giant reed, Arundo donax.</title>
        <authorList>
            <person name="Barrero R.A."/>
            <person name="Guerrero F.D."/>
            <person name="Moolhuijzen P."/>
            <person name="Goolsby J.A."/>
            <person name="Tidwell J."/>
            <person name="Bellgard S.E."/>
            <person name="Bellgard M.I."/>
        </authorList>
    </citation>
    <scope>NUCLEOTIDE SEQUENCE</scope>
    <source>
        <tissue evidence="1">Shoot tissue taken approximately 20 cm above the soil surface</tissue>
    </source>
</reference>
<evidence type="ECO:0000313" key="1">
    <source>
        <dbReference type="EMBL" id="JAD26263.1"/>
    </source>
</evidence>
<organism evidence="1">
    <name type="scientific">Arundo donax</name>
    <name type="common">Giant reed</name>
    <name type="synonym">Donax arundinaceus</name>
    <dbReference type="NCBI Taxonomy" id="35708"/>
    <lineage>
        <taxon>Eukaryota</taxon>
        <taxon>Viridiplantae</taxon>
        <taxon>Streptophyta</taxon>
        <taxon>Embryophyta</taxon>
        <taxon>Tracheophyta</taxon>
        <taxon>Spermatophyta</taxon>
        <taxon>Magnoliopsida</taxon>
        <taxon>Liliopsida</taxon>
        <taxon>Poales</taxon>
        <taxon>Poaceae</taxon>
        <taxon>PACMAD clade</taxon>
        <taxon>Arundinoideae</taxon>
        <taxon>Arundineae</taxon>
        <taxon>Arundo</taxon>
    </lineage>
</organism>
<protein>
    <submittedName>
        <fullName evidence="1">Uncharacterized protein</fullName>
    </submittedName>
</protein>
<dbReference type="EMBL" id="GBRH01271632">
    <property type="protein sequence ID" value="JAD26263.1"/>
    <property type="molecule type" value="Transcribed_RNA"/>
</dbReference>
<name>A0A0A8YL68_ARUDO</name>
<accession>A0A0A8YL68</accession>
<sequence length="45" mass="4984">MGRLCRFVSSKELDLGVRAFPVQSNQSNQEAAILYSSLFFLSASD</sequence>
<proteinExistence type="predicted"/>
<reference evidence="1" key="1">
    <citation type="submission" date="2014-09" db="EMBL/GenBank/DDBJ databases">
        <authorList>
            <person name="Magalhaes I.L.F."/>
            <person name="Oliveira U."/>
            <person name="Santos F.R."/>
            <person name="Vidigal T.H.D.A."/>
            <person name="Brescovit A.D."/>
            <person name="Santos A.J."/>
        </authorList>
    </citation>
    <scope>NUCLEOTIDE SEQUENCE</scope>
    <source>
        <tissue evidence="1">Shoot tissue taken approximately 20 cm above the soil surface</tissue>
    </source>
</reference>
<dbReference type="AlphaFoldDB" id="A0A0A8YL68"/>